<dbReference type="Gene3D" id="3.10.350.10">
    <property type="entry name" value="LysM domain"/>
    <property type="match status" value="9"/>
</dbReference>
<feature type="domain" description="LysM" evidence="6">
    <location>
        <begin position="262"/>
        <end position="306"/>
    </location>
</feature>
<name>A0A1I5W8A7_9LACT</name>
<sequence length="1018" mass="108520">MITRKERIFLVEKEKTMQKNLCSNARLKKGTALFSTSLLVGLLAFPTYSEAVEANGNEADNSKTDTIEVEQNNTVAEGNEVAVETETSETATVADESPLEDQETAKEQLIVELKKLVTPEIFESIDFETLSIEDVDQLMDEALVATTEADAVEETEETEPAIELEEQEPSQDLNTDTTEEIDVVVDETTEQNDAEVVSEASVEEVTEVVEEEATKEVKPAPVTETVKPEVAKVKEETPAPSKARTMMATTSAVVKEEKAAPVVHVVKSGDTLNKISKQYGVSVNNLMTWNNISNKNVIRVGQKLTVNQQASSAPKEELKDINKSQTPAQFIETVASFASEIAAKNNLYASVMIAQSGLESGWGGSALAKSPNHNLFGIKGSYNGESVTMYTKEYSTSTGWINIPQNFKKYPSYAESFQDNANLLKRGTSWNPEFYAGAWVSNTSNVYEATAWLEGRYATDPTYAAKLNNLINEYNLTRFDVKQSGGSNGNTPAPSIPETQKPVDNGNNNTENTSQYTVKSGDTLSGIARRYNTTVAKLKSLNNLKSDTIYVGQKLAVNGAVKEEIKPSTGGNGSNTGSNTSSSYTVKSGDTLSGIARTYSTTVANLKSLNKLSSDTIYVGQKLAVSGQVKEETKPSAGTPSNNTGSTATQHTVKAGNTLSGLAKQYGTTVANLKSVNNLKSDTIYVGQKLVIKGTANTETKPAPSTGTGSNTGTSSYAVKSGDTLSGIARKYNTTVVNLKSLNKLSSDTIYVGQKLAVSGTVKEEAKPSTGTPSSNTGSSTTQHTVKAGNTLSGLAKQYGTTVANLKSINNLKSDIIYVGQKLTVTGTTNVVTKPAPSTSKESNTGNATSYTIQSGDTLSGIARKHNTTVANLKSLNKLSSDTIYVGQKLTIQGTASSNSTAPAPKQETVVSNLDVNYTVKSGDTLTAIANKYSVSVSDLKSWNKLSSDTIYVGQKLAVKVGTSTTVKPVASNSKYTVTSGDTLSGIALANKVSIAQLKQWNNLSSDLIFVGQQLTVK</sequence>
<dbReference type="GO" id="GO:0042742">
    <property type="term" value="P:defense response to bacterium"/>
    <property type="evidence" value="ECO:0007669"/>
    <property type="project" value="UniProtKB-KW"/>
</dbReference>
<feature type="compositionally biased region" description="Polar residues" evidence="5">
    <location>
        <begin position="505"/>
        <end position="517"/>
    </location>
</feature>
<keyword evidence="3" id="KW-0081">Bacteriolytic enzyme</keyword>
<feature type="domain" description="LysM" evidence="6">
    <location>
        <begin position="649"/>
        <end position="692"/>
    </location>
</feature>
<feature type="domain" description="LysM" evidence="6">
    <location>
        <begin position="916"/>
        <end position="959"/>
    </location>
</feature>
<evidence type="ECO:0000313" key="7">
    <source>
        <dbReference type="EMBL" id="SFQ16004.1"/>
    </source>
</evidence>
<feature type="region of interest" description="Disordered" evidence="5">
    <location>
        <begin position="482"/>
        <end position="517"/>
    </location>
</feature>
<dbReference type="CDD" id="cd00118">
    <property type="entry name" value="LysM"/>
    <property type="match status" value="9"/>
</dbReference>
<feature type="domain" description="LysM" evidence="6">
    <location>
        <begin position="782"/>
        <end position="825"/>
    </location>
</feature>
<reference evidence="7 8" key="1">
    <citation type="submission" date="2016-10" db="EMBL/GenBank/DDBJ databases">
        <authorList>
            <person name="de Groot N.N."/>
        </authorList>
    </citation>
    <scope>NUCLEOTIDE SEQUENCE [LARGE SCALE GENOMIC DNA]</scope>
    <source>
        <strain evidence="7 8">DSM 20581</strain>
    </source>
</reference>
<dbReference type="PROSITE" id="PS51782">
    <property type="entry name" value="LYSM"/>
    <property type="match status" value="9"/>
</dbReference>
<dbReference type="GO" id="GO:0008932">
    <property type="term" value="F:lytic endotransglycosylase activity"/>
    <property type="evidence" value="ECO:0007669"/>
    <property type="project" value="TreeGrafter"/>
</dbReference>
<feature type="compositionally biased region" description="Low complexity" evidence="5">
    <location>
        <begin position="768"/>
        <end position="782"/>
    </location>
</feature>
<evidence type="ECO:0000256" key="4">
    <source>
        <dbReference type="ARBA" id="ARBA00032108"/>
    </source>
</evidence>
<evidence type="ECO:0000256" key="2">
    <source>
        <dbReference type="ARBA" id="ARBA00022529"/>
    </source>
</evidence>
<feature type="region of interest" description="Disordered" evidence="5">
    <location>
        <begin position="761"/>
        <end position="785"/>
    </location>
</feature>
<dbReference type="RefSeq" id="WP_143084232.1">
    <property type="nucleotide sequence ID" value="NZ_FOXW01000002.1"/>
</dbReference>
<dbReference type="PANTHER" id="PTHR33734:SF22">
    <property type="entry name" value="MEMBRANE-BOUND LYTIC MUREIN TRANSGLYCOSYLASE D"/>
    <property type="match status" value="1"/>
</dbReference>
<dbReference type="PRINTS" id="PR01002">
    <property type="entry name" value="FLGFLGJ"/>
</dbReference>
<dbReference type="Gene3D" id="4.10.80.30">
    <property type="entry name" value="DNA polymerase, domain 6"/>
    <property type="match status" value="1"/>
</dbReference>
<dbReference type="SMART" id="SM00257">
    <property type="entry name" value="LysM"/>
    <property type="match status" value="9"/>
</dbReference>
<dbReference type="SMART" id="SM00047">
    <property type="entry name" value="LYZ2"/>
    <property type="match status" value="1"/>
</dbReference>
<feature type="domain" description="LysM" evidence="6">
    <location>
        <begin position="582"/>
        <end position="625"/>
    </location>
</feature>
<feature type="compositionally biased region" description="Low complexity" evidence="5">
    <location>
        <begin position="705"/>
        <end position="716"/>
    </location>
</feature>
<dbReference type="Proteomes" id="UP000199136">
    <property type="component" value="Unassembled WGS sequence"/>
</dbReference>
<protein>
    <recommendedName>
        <fullName evidence="4">Peptidoglycan hydrolase</fullName>
    </recommendedName>
</protein>
<dbReference type="SUPFAM" id="SSF54106">
    <property type="entry name" value="LysM domain"/>
    <property type="match status" value="9"/>
</dbReference>
<gene>
    <name evidence="7" type="ORF">SAMN04488506_0832</name>
</gene>
<evidence type="ECO:0000259" key="6">
    <source>
        <dbReference type="PROSITE" id="PS51782"/>
    </source>
</evidence>
<feature type="region of interest" description="Disordered" evidence="5">
    <location>
        <begin position="697"/>
        <end position="716"/>
    </location>
</feature>
<organism evidence="7 8">
    <name type="scientific">Desemzia incerta</name>
    <dbReference type="NCBI Taxonomy" id="82801"/>
    <lineage>
        <taxon>Bacteria</taxon>
        <taxon>Bacillati</taxon>
        <taxon>Bacillota</taxon>
        <taxon>Bacilli</taxon>
        <taxon>Lactobacillales</taxon>
        <taxon>Carnobacteriaceae</taxon>
        <taxon>Desemzia</taxon>
    </lineage>
</organism>
<keyword evidence="8" id="KW-1185">Reference proteome</keyword>
<dbReference type="Pfam" id="PF01476">
    <property type="entry name" value="LysM"/>
    <property type="match status" value="9"/>
</dbReference>
<dbReference type="Gene3D" id="1.10.530.10">
    <property type="match status" value="1"/>
</dbReference>
<dbReference type="EMBL" id="FOXW01000002">
    <property type="protein sequence ID" value="SFQ16004.1"/>
    <property type="molecule type" value="Genomic_DNA"/>
</dbReference>
<feature type="domain" description="LysM" evidence="6">
    <location>
        <begin position="974"/>
        <end position="1017"/>
    </location>
</feature>
<feature type="region of interest" description="Disordered" evidence="5">
    <location>
        <begin position="151"/>
        <end position="175"/>
    </location>
</feature>
<feature type="domain" description="LysM" evidence="6">
    <location>
        <begin position="849"/>
        <end position="892"/>
    </location>
</feature>
<feature type="domain" description="LysM" evidence="6">
    <location>
        <begin position="514"/>
        <end position="557"/>
    </location>
</feature>
<feature type="compositionally biased region" description="Polar residues" evidence="5">
    <location>
        <begin position="636"/>
        <end position="650"/>
    </location>
</feature>
<keyword evidence="2" id="KW-0929">Antimicrobial</keyword>
<dbReference type="GO" id="GO:0031640">
    <property type="term" value="P:killing of cells of another organism"/>
    <property type="evidence" value="ECO:0007669"/>
    <property type="project" value="UniProtKB-KW"/>
</dbReference>
<feature type="domain" description="LysM" evidence="6">
    <location>
        <begin position="715"/>
        <end position="758"/>
    </location>
</feature>
<evidence type="ECO:0000256" key="5">
    <source>
        <dbReference type="SAM" id="MobiDB-lite"/>
    </source>
</evidence>
<evidence type="ECO:0000256" key="1">
    <source>
        <dbReference type="ARBA" id="ARBA00010266"/>
    </source>
</evidence>
<keyword evidence="7" id="KW-0378">Hydrolase</keyword>
<dbReference type="AlphaFoldDB" id="A0A1I5W8A7"/>
<accession>A0A1I5W8A7</accession>
<dbReference type="PANTHER" id="PTHR33734">
    <property type="entry name" value="LYSM DOMAIN-CONTAINING GPI-ANCHORED PROTEIN 2"/>
    <property type="match status" value="1"/>
</dbReference>
<dbReference type="InterPro" id="IPR018392">
    <property type="entry name" value="LysM"/>
</dbReference>
<evidence type="ECO:0000313" key="8">
    <source>
        <dbReference type="Proteomes" id="UP000199136"/>
    </source>
</evidence>
<feature type="compositionally biased region" description="Acidic residues" evidence="5">
    <location>
        <begin position="151"/>
        <end position="169"/>
    </location>
</feature>
<comment type="similarity">
    <text evidence="1">Belongs to the glycosyl hydrolase 73 family.</text>
</comment>
<dbReference type="OrthoDB" id="2155627at2"/>
<feature type="region of interest" description="Disordered" evidence="5">
    <location>
        <begin position="564"/>
        <end position="587"/>
    </location>
</feature>
<evidence type="ECO:0000256" key="3">
    <source>
        <dbReference type="ARBA" id="ARBA00022638"/>
    </source>
</evidence>
<dbReference type="GO" id="GO:0004040">
    <property type="term" value="F:amidase activity"/>
    <property type="evidence" value="ECO:0007669"/>
    <property type="project" value="InterPro"/>
</dbReference>
<proteinExistence type="inferred from homology"/>
<feature type="region of interest" description="Disordered" evidence="5">
    <location>
        <begin position="628"/>
        <end position="650"/>
    </location>
</feature>
<dbReference type="InterPro" id="IPR002901">
    <property type="entry name" value="MGlyc_endo_b_GlcNAc-like_dom"/>
</dbReference>
<dbReference type="STRING" id="82801.SAMN04488506_0832"/>
<dbReference type="InterPro" id="IPR036779">
    <property type="entry name" value="LysM_dom_sf"/>
</dbReference>
<dbReference type="Pfam" id="PF01832">
    <property type="entry name" value="Glucosaminidase"/>
    <property type="match status" value="1"/>
</dbReference>